<evidence type="ECO:0000256" key="6">
    <source>
        <dbReference type="ARBA" id="ARBA00022741"/>
    </source>
</evidence>
<name>A0A8J6E1E2_9EUKA</name>
<sequence length="778" mass="87174">MCGLLIDGQPYTWEDARKYISVVKERGIQQFCELVRKNSDRNADQMKWGDEIEYMIVKRDSQSRTVRLSLRGNDIVDRFAQMLKDDPQLAAQLNVVPEYGKHMIEATPGEPYTSLLASLASLEANMANRRRAIQEQLEPDEVLLTLPVYPLMGVGAFTEPFFSSGGTASESLFVPDTLISSHPRFSTLTRNIRHRRQGKVSINVPVFQDKNTPAQLVTPPQTKDDPAKFYTKAQCAELVRIEDDTQHAAAMVAHGEPSAAFGRHSYHPAQSPKKSARTRGMATVHDVTNTSPTDFPFMFCPAPRLPVPDPLSSGIEPGPAAKPGHIYMDAMAFGMGCCGLQCTFQCPNMEWSRVLADQLQPLCPVMLSLSAASPIFRGLLSDWDARYLIISDSVDDRTKAERGEEAHGSSDVHFIPQSRYGTADFYLSNDRHVDYFNDVHVPVDQASFTRLLDEGMDQLLSLHVSHLFVRDPLVIYPDTLRDEYAGHSDSFENIQSTNWQTIRWKPPPPNSDIGWRVEFRPMDIQLTDFENAAFCVFINLLLRMIIHMELCFLIPISRIHGNMLKAHHKDGVQAAYWFQTQIFNCVESSCAPSAQDVDGRQHARAGNDLCGKVCRERRDDLRARAREQFSRPMREQAGMVDFSDTPGVREMTVDEIMNGADDFCGLVPLMQWYLGYVHEHSACPGQCSSRMGLFEDSCSDEDIANIRKMVSFVGLRASGQIKTGAQFIRSFVTSHAGYKQDSVITEDIVFDLVGAVDEIAADPRGEAGKALFGDFFVQ</sequence>
<reference evidence="12" key="1">
    <citation type="submission" date="2021-05" db="EMBL/GenBank/DDBJ databases">
        <title>A free-living protist that lacks canonical eukaryotic 1 DNA replication and segregation systems.</title>
        <authorList>
            <person name="Salas-Leiva D.E."/>
            <person name="Tromer E.C."/>
            <person name="Curtis B.A."/>
            <person name="Jerlstrom-Hultqvist J."/>
            <person name="Kolisko M."/>
            <person name="Yi Z."/>
            <person name="Salas-Leiva J.S."/>
            <person name="Gallot-Lavallee L."/>
            <person name="Kops G.J.P.L."/>
            <person name="Archibald J.M."/>
            <person name="Simpson A.G.B."/>
            <person name="Roger A.J."/>
        </authorList>
    </citation>
    <scope>NUCLEOTIDE SEQUENCE</scope>
    <source>
        <strain evidence="12">BICM</strain>
    </source>
</reference>
<protein>
    <recommendedName>
        <fullName evidence="3 10">Glutamate--cysteine ligase</fullName>
        <ecNumber evidence="3 10">6.3.2.2</ecNumber>
    </recommendedName>
    <alternativeName>
        <fullName evidence="9 10">Gamma-ECS</fullName>
    </alternativeName>
    <alternativeName>
        <fullName evidence="8 10">Gamma-glutamylcysteine synthetase</fullName>
    </alternativeName>
</protein>
<evidence type="ECO:0000256" key="5">
    <source>
        <dbReference type="ARBA" id="ARBA00022684"/>
    </source>
</evidence>
<keyword evidence="5 10" id="KW-0317">Glutathione biosynthesis</keyword>
<evidence type="ECO:0000313" key="13">
    <source>
        <dbReference type="Proteomes" id="UP000717585"/>
    </source>
</evidence>
<dbReference type="Gene3D" id="1.10.8.960">
    <property type="match status" value="1"/>
</dbReference>
<evidence type="ECO:0000256" key="11">
    <source>
        <dbReference type="SAM" id="MobiDB-lite"/>
    </source>
</evidence>
<dbReference type="SUPFAM" id="SSF55931">
    <property type="entry name" value="Glutamine synthetase/guanido kinase"/>
    <property type="match status" value="1"/>
</dbReference>
<dbReference type="InterPro" id="IPR014746">
    <property type="entry name" value="Gln_synth/guanido_kin_cat_dom"/>
</dbReference>
<dbReference type="UniPathway" id="UPA00142">
    <property type="reaction ID" value="UER00209"/>
</dbReference>
<dbReference type="AlphaFoldDB" id="A0A8J6E1E2"/>
<dbReference type="EMBL" id="JAHDYR010000064">
    <property type="protein sequence ID" value="KAG9390517.1"/>
    <property type="molecule type" value="Genomic_DNA"/>
</dbReference>
<dbReference type="OrthoDB" id="7939818at2759"/>
<dbReference type="GO" id="GO:0006750">
    <property type="term" value="P:glutathione biosynthetic process"/>
    <property type="evidence" value="ECO:0007669"/>
    <property type="project" value="UniProtKB-UniRule"/>
</dbReference>
<dbReference type="Gene3D" id="3.30.590.50">
    <property type="match status" value="2"/>
</dbReference>
<dbReference type="GO" id="GO:0005524">
    <property type="term" value="F:ATP binding"/>
    <property type="evidence" value="ECO:0007669"/>
    <property type="project" value="UniProtKB-UniRule"/>
</dbReference>
<evidence type="ECO:0000256" key="1">
    <source>
        <dbReference type="ARBA" id="ARBA00005006"/>
    </source>
</evidence>
<evidence type="ECO:0000256" key="2">
    <source>
        <dbReference type="ARBA" id="ARBA00008100"/>
    </source>
</evidence>
<dbReference type="PANTHER" id="PTHR11164">
    <property type="entry name" value="GLUTAMATE CYSTEINE LIGASE"/>
    <property type="match status" value="1"/>
</dbReference>
<proteinExistence type="inferred from homology"/>
<dbReference type="GO" id="GO:0004357">
    <property type="term" value="F:glutamate-cysteine ligase activity"/>
    <property type="evidence" value="ECO:0007669"/>
    <property type="project" value="UniProtKB-UniRule"/>
</dbReference>
<dbReference type="PANTHER" id="PTHR11164:SF0">
    <property type="entry name" value="GLUTAMATE--CYSTEINE LIGASE CATALYTIC SUBUNIT"/>
    <property type="match status" value="1"/>
</dbReference>
<evidence type="ECO:0000256" key="7">
    <source>
        <dbReference type="ARBA" id="ARBA00022840"/>
    </source>
</evidence>
<dbReference type="InterPro" id="IPR004308">
    <property type="entry name" value="GCS"/>
</dbReference>
<organism evidence="12 13">
    <name type="scientific">Carpediemonas membranifera</name>
    <dbReference type="NCBI Taxonomy" id="201153"/>
    <lineage>
        <taxon>Eukaryota</taxon>
        <taxon>Metamonada</taxon>
        <taxon>Carpediemonas-like organisms</taxon>
        <taxon>Carpediemonas</taxon>
    </lineage>
</organism>
<dbReference type="Pfam" id="PF03074">
    <property type="entry name" value="GCS"/>
    <property type="match status" value="1"/>
</dbReference>
<accession>A0A8J6E1E2</accession>
<evidence type="ECO:0000313" key="12">
    <source>
        <dbReference type="EMBL" id="KAG9390517.1"/>
    </source>
</evidence>
<dbReference type="EC" id="6.3.2.2" evidence="3 10"/>
<keyword evidence="7 10" id="KW-0067">ATP-binding</keyword>
<comment type="similarity">
    <text evidence="2 10">Belongs to the glutamate--cysteine ligase type 3 family.</text>
</comment>
<gene>
    <name evidence="12" type="ORF">J8273_7868</name>
</gene>
<comment type="catalytic activity">
    <reaction evidence="10">
        <text>L-cysteine + L-glutamate + ATP = gamma-L-glutamyl-L-cysteine + ADP + phosphate + H(+)</text>
        <dbReference type="Rhea" id="RHEA:13285"/>
        <dbReference type="ChEBI" id="CHEBI:15378"/>
        <dbReference type="ChEBI" id="CHEBI:29985"/>
        <dbReference type="ChEBI" id="CHEBI:30616"/>
        <dbReference type="ChEBI" id="CHEBI:35235"/>
        <dbReference type="ChEBI" id="CHEBI:43474"/>
        <dbReference type="ChEBI" id="CHEBI:58173"/>
        <dbReference type="ChEBI" id="CHEBI:456216"/>
        <dbReference type="EC" id="6.3.2.2"/>
    </reaction>
</comment>
<evidence type="ECO:0000256" key="10">
    <source>
        <dbReference type="RuleBase" id="RU367135"/>
    </source>
</evidence>
<keyword evidence="13" id="KW-1185">Reference proteome</keyword>
<feature type="region of interest" description="Disordered" evidence="11">
    <location>
        <begin position="260"/>
        <end position="279"/>
    </location>
</feature>
<dbReference type="Proteomes" id="UP000717585">
    <property type="component" value="Unassembled WGS sequence"/>
</dbReference>
<keyword evidence="6 10" id="KW-0547">Nucleotide-binding</keyword>
<comment type="caution">
    <text evidence="12">The sequence shown here is derived from an EMBL/GenBank/DDBJ whole genome shotgun (WGS) entry which is preliminary data.</text>
</comment>
<evidence type="ECO:0000256" key="4">
    <source>
        <dbReference type="ARBA" id="ARBA00022598"/>
    </source>
</evidence>
<keyword evidence="4 10" id="KW-0436">Ligase</keyword>
<evidence type="ECO:0000256" key="8">
    <source>
        <dbReference type="ARBA" id="ARBA00030585"/>
    </source>
</evidence>
<evidence type="ECO:0000256" key="9">
    <source>
        <dbReference type="ARBA" id="ARBA00032122"/>
    </source>
</evidence>
<comment type="pathway">
    <text evidence="1 10">Sulfur metabolism; glutathione biosynthesis; glutathione from L-cysteine and L-glutamate: step 1/2.</text>
</comment>
<evidence type="ECO:0000256" key="3">
    <source>
        <dbReference type="ARBA" id="ARBA00012220"/>
    </source>
</evidence>